<accession>A0A815XRX8</accession>
<dbReference type="SUPFAM" id="SSF47473">
    <property type="entry name" value="EF-hand"/>
    <property type="match status" value="1"/>
</dbReference>
<dbReference type="InterPro" id="IPR011992">
    <property type="entry name" value="EF-hand-dom_pair"/>
</dbReference>
<proteinExistence type="predicted"/>
<protein>
    <recommendedName>
        <fullName evidence="3">EF-hand domain-containing protein</fullName>
    </recommendedName>
</protein>
<organism evidence="1 2">
    <name type="scientific">Adineta ricciae</name>
    <name type="common">Rotifer</name>
    <dbReference type="NCBI Taxonomy" id="249248"/>
    <lineage>
        <taxon>Eukaryota</taxon>
        <taxon>Metazoa</taxon>
        <taxon>Spiralia</taxon>
        <taxon>Gnathifera</taxon>
        <taxon>Rotifera</taxon>
        <taxon>Eurotatoria</taxon>
        <taxon>Bdelloidea</taxon>
        <taxon>Adinetida</taxon>
        <taxon>Adinetidae</taxon>
        <taxon>Adineta</taxon>
    </lineage>
</organism>
<keyword evidence="2" id="KW-1185">Reference proteome</keyword>
<evidence type="ECO:0008006" key="3">
    <source>
        <dbReference type="Google" id="ProtNLM"/>
    </source>
</evidence>
<dbReference type="Proteomes" id="UP000663828">
    <property type="component" value="Unassembled WGS sequence"/>
</dbReference>
<reference evidence="1" key="1">
    <citation type="submission" date="2021-02" db="EMBL/GenBank/DDBJ databases">
        <authorList>
            <person name="Nowell W R."/>
        </authorList>
    </citation>
    <scope>NUCLEOTIDE SEQUENCE</scope>
</reference>
<name>A0A815XRX8_ADIRI</name>
<evidence type="ECO:0000313" key="2">
    <source>
        <dbReference type="Proteomes" id="UP000663828"/>
    </source>
</evidence>
<dbReference type="AlphaFoldDB" id="A0A815XRX8"/>
<gene>
    <name evidence="1" type="ORF">XAT740_LOCUS43603</name>
</gene>
<dbReference type="EMBL" id="CAJNOR010005400">
    <property type="protein sequence ID" value="CAF1560789.1"/>
    <property type="molecule type" value="Genomic_DNA"/>
</dbReference>
<evidence type="ECO:0000313" key="1">
    <source>
        <dbReference type="EMBL" id="CAF1560789.1"/>
    </source>
</evidence>
<comment type="caution">
    <text evidence="1">The sequence shown here is derived from an EMBL/GenBank/DDBJ whole genome shotgun (WGS) entry which is preliminary data.</text>
</comment>
<sequence>SIYELMGIDVHDSTRIDMKVQEIFAKAECDQSGYLTKDQFALACKNDRYIRKLLVPNTKAPSNR</sequence>
<feature type="non-terminal residue" evidence="1">
    <location>
        <position position="1"/>
    </location>
</feature>